<evidence type="ECO:0000259" key="8">
    <source>
        <dbReference type="Pfam" id="PF00717"/>
    </source>
</evidence>
<comment type="caution">
    <text evidence="9">The sequence shown here is derived from an EMBL/GenBank/DDBJ whole genome shotgun (WGS) entry which is preliminary data.</text>
</comment>
<keyword evidence="3 7" id="KW-0378">Hydrolase</keyword>
<evidence type="ECO:0000256" key="6">
    <source>
        <dbReference type="ARBA" id="ARBA00023236"/>
    </source>
</evidence>
<dbReference type="PANTHER" id="PTHR33516">
    <property type="entry name" value="LEXA REPRESSOR"/>
    <property type="match status" value="1"/>
</dbReference>
<dbReference type="PANTHER" id="PTHR33516:SF2">
    <property type="entry name" value="LEXA REPRESSOR-RELATED"/>
    <property type="match status" value="1"/>
</dbReference>
<keyword evidence="10" id="KW-1185">Reference proteome</keyword>
<dbReference type="InterPro" id="IPR039418">
    <property type="entry name" value="LexA-like"/>
</dbReference>
<organism evidence="9 10">
    <name type="scientific">Halopseudomonas pertucinogena</name>
    <dbReference type="NCBI Taxonomy" id="86175"/>
    <lineage>
        <taxon>Bacteria</taxon>
        <taxon>Pseudomonadati</taxon>
        <taxon>Pseudomonadota</taxon>
        <taxon>Gammaproteobacteria</taxon>
        <taxon>Pseudomonadales</taxon>
        <taxon>Pseudomonadaceae</taxon>
        <taxon>Halopseudomonas</taxon>
    </lineage>
</organism>
<dbReference type="CDD" id="cd06529">
    <property type="entry name" value="S24_LexA-like"/>
    <property type="match status" value="1"/>
</dbReference>
<evidence type="ECO:0000256" key="5">
    <source>
        <dbReference type="ARBA" id="ARBA00023204"/>
    </source>
</evidence>
<dbReference type="InterPro" id="IPR006197">
    <property type="entry name" value="Peptidase_S24_LexA"/>
</dbReference>
<evidence type="ECO:0000256" key="2">
    <source>
        <dbReference type="ARBA" id="ARBA00022763"/>
    </source>
</evidence>
<proteinExistence type="inferred from homology"/>
<dbReference type="Gene3D" id="2.10.109.10">
    <property type="entry name" value="Umud Fragment, subunit A"/>
    <property type="match status" value="1"/>
</dbReference>
<keyword evidence="4 7" id="KW-0068">Autocatalytic cleavage</keyword>
<protein>
    <submittedName>
        <fullName evidence="9">Ultraviolet light resistance protein A</fullName>
    </submittedName>
</protein>
<sequence>MRIQSRQRVTLMSSNAVIIGPISRSNTELRFYTCRVPAGFPSPAQDHMDQPLSLDELMDVDAPHAYLVQASGDSMIGVGIFDGDVMVVNRKLDPAPGHIVIAALNGEVCVKRLTKRGEQYVLESANPKYPPRFIMEGDEFDVWGVVTGSLRRFHHG</sequence>
<accession>A0ABQ2CRT4</accession>
<keyword evidence="5" id="KW-0234">DNA repair</keyword>
<gene>
    <name evidence="9" type="primary">rulA</name>
    <name evidence="9" type="ORF">GCM10009083_24680</name>
</gene>
<keyword evidence="2" id="KW-0227">DNA damage</keyword>
<dbReference type="InterPro" id="IPR015927">
    <property type="entry name" value="Peptidase_S24_S26A/B/C"/>
</dbReference>
<name>A0ABQ2CRT4_9GAMM</name>
<dbReference type="PRINTS" id="PR00726">
    <property type="entry name" value="LEXASERPTASE"/>
</dbReference>
<feature type="domain" description="Peptidase S24/S26A/S26B/S26C" evidence="8">
    <location>
        <begin position="35"/>
        <end position="146"/>
    </location>
</feature>
<dbReference type="InterPro" id="IPR050077">
    <property type="entry name" value="LexA_repressor"/>
</dbReference>
<dbReference type="Proteomes" id="UP000633263">
    <property type="component" value="Unassembled WGS sequence"/>
</dbReference>
<evidence type="ECO:0000256" key="7">
    <source>
        <dbReference type="RuleBase" id="RU003991"/>
    </source>
</evidence>
<evidence type="ECO:0000313" key="10">
    <source>
        <dbReference type="Proteomes" id="UP000633263"/>
    </source>
</evidence>
<evidence type="ECO:0000313" key="9">
    <source>
        <dbReference type="EMBL" id="GGJ06738.1"/>
    </source>
</evidence>
<keyword evidence="6" id="KW-0742">SOS response</keyword>
<dbReference type="NCBIfam" id="NF007621">
    <property type="entry name" value="PRK10276.1"/>
    <property type="match status" value="1"/>
</dbReference>
<evidence type="ECO:0000256" key="1">
    <source>
        <dbReference type="ARBA" id="ARBA00007484"/>
    </source>
</evidence>
<evidence type="ECO:0000256" key="4">
    <source>
        <dbReference type="ARBA" id="ARBA00022813"/>
    </source>
</evidence>
<reference evidence="10" key="1">
    <citation type="journal article" date="2019" name="Int. J. Syst. Evol. Microbiol.">
        <title>The Global Catalogue of Microorganisms (GCM) 10K type strain sequencing project: providing services to taxonomists for standard genome sequencing and annotation.</title>
        <authorList>
            <consortium name="The Broad Institute Genomics Platform"/>
            <consortium name="The Broad Institute Genome Sequencing Center for Infectious Disease"/>
            <person name="Wu L."/>
            <person name="Ma J."/>
        </authorList>
    </citation>
    <scope>NUCLEOTIDE SEQUENCE [LARGE SCALE GENOMIC DNA]</scope>
    <source>
        <strain evidence="10">JCM 11590</strain>
    </source>
</reference>
<dbReference type="Pfam" id="PF00717">
    <property type="entry name" value="Peptidase_S24"/>
    <property type="match status" value="1"/>
</dbReference>
<comment type="similarity">
    <text evidence="1 7">Belongs to the peptidase S24 family.</text>
</comment>
<evidence type="ECO:0000256" key="3">
    <source>
        <dbReference type="ARBA" id="ARBA00022801"/>
    </source>
</evidence>
<dbReference type="SUPFAM" id="SSF51306">
    <property type="entry name" value="LexA/Signal peptidase"/>
    <property type="match status" value="1"/>
</dbReference>
<dbReference type="EMBL" id="BMNN01000006">
    <property type="protein sequence ID" value="GGJ06738.1"/>
    <property type="molecule type" value="Genomic_DNA"/>
</dbReference>
<dbReference type="InterPro" id="IPR036286">
    <property type="entry name" value="LexA/Signal_pep-like_sf"/>
</dbReference>